<accession>A0A0F9BN68</accession>
<sequence length="111" mass="13518">MNFFLWLLPKLAKLHPRNHTEDRLKYPQLWYCMPKRYAYNRTGEKRRTFISLFLQWLCGIFTGHELSKTEWGYGGGELLDRNCRWCDKYFSIPKNEEPTKRDALEDLWNKP</sequence>
<name>A0A0F9BN68_9ZZZZ</name>
<evidence type="ECO:0000313" key="1">
    <source>
        <dbReference type="EMBL" id="KKL23295.1"/>
    </source>
</evidence>
<dbReference type="AlphaFoldDB" id="A0A0F9BN68"/>
<organism evidence="1">
    <name type="scientific">marine sediment metagenome</name>
    <dbReference type="NCBI Taxonomy" id="412755"/>
    <lineage>
        <taxon>unclassified sequences</taxon>
        <taxon>metagenomes</taxon>
        <taxon>ecological metagenomes</taxon>
    </lineage>
</organism>
<proteinExistence type="predicted"/>
<protein>
    <submittedName>
        <fullName evidence="1">Uncharacterized protein</fullName>
    </submittedName>
</protein>
<gene>
    <name evidence="1" type="ORF">LCGC14_2426800</name>
</gene>
<dbReference type="EMBL" id="LAZR01037025">
    <property type="protein sequence ID" value="KKL23295.1"/>
    <property type="molecule type" value="Genomic_DNA"/>
</dbReference>
<reference evidence="1" key="1">
    <citation type="journal article" date="2015" name="Nature">
        <title>Complex archaea that bridge the gap between prokaryotes and eukaryotes.</title>
        <authorList>
            <person name="Spang A."/>
            <person name="Saw J.H."/>
            <person name="Jorgensen S.L."/>
            <person name="Zaremba-Niedzwiedzka K."/>
            <person name="Martijn J."/>
            <person name="Lind A.E."/>
            <person name="van Eijk R."/>
            <person name="Schleper C."/>
            <person name="Guy L."/>
            <person name="Ettema T.J."/>
        </authorList>
    </citation>
    <scope>NUCLEOTIDE SEQUENCE</scope>
</reference>
<comment type="caution">
    <text evidence="1">The sequence shown here is derived from an EMBL/GenBank/DDBJ whole genome shotgun (WGS) entry which is preliminary data.</text>
</comment>